<proteinExistence type="predicted"/>
<dbReference type="Proteomes" id="UP000247417">
    <property type="component" value="Unassembled WGS sequence"/>
</dbReference>
<reference evidence="1 2" key="1">
    <citation type="submission" date="2017-07" db="EMBL/GenBank/DDBJ databases">
        <title>A draft genome sequence of Komagataeibacter oboediens LMG 18849.</title>
        <authorList>
            <person name="Skraban J."/>
            <person name="Cleenwerck I."/>
            <person name="Vandamme P."/>
            <person name="Trcek J."/>
        </authorList>
    </citation>
    <scope>NUCLEOTIDE SEQUENCE [LARGE SCALE GENOMIC DNA]</scope>
    <source>
        <strain evidence="1 2">LMG 18849</strain>
    </source>
</reference>
<evidence type="ECO:0000313" key="1">
    <source>
        <dbReference type="EMBL" id="PYD78593.1"/>
    </source>
</evidence>
<dbReference type="RefSeq" id="WP_110507725.1">
    <property type="nucleotide sequence ID" value="NZ_NKTX01000098.1"/>
</dbReference>
<dbReference type="OrthoDB" id="9256084at2"/>
<gene>
    <name evidence="1" type="ORF">CFR80_16300</name>
</gene>
<dbReference type="AlphaFoldDB" id="A0A318QZP0"/>
<organism evidence="1 2">
    <name type="scientific">Komagataeibacter oboediens</name>
    <dbReference type="NCBI Taxonomy" id="65958"/>
    <lineage>
        <taxon>Bacteria</taxon>
        <taxon>Pseudomonadati</taxon>
        <taxon>Pseudomonadota</taxon>
        <taxon>Alphaproteobacteria</taxon>
        <taxon>Acetobacterales</taxon>
        <taxon>Acetobacteraceae</taxon>
        <taxon>Komagataeibacter</taxon>
    </lineage>
</organism>
<dbReference type="EMBL" id="NKTX01000098">
    <property type="protein sequence ID" value="PYD78593.1"/>
    <property type="molecule type" value="Genomic_DNA"/>
</dbReference>
<sequence length="212" mass="24017">MTEIEDTERYRERLEGCLRELVRGIGEVPIGTPGQLPFGWRKAAKGRTVWRILEEVISQNLERNAQKLGLLDFTPAPSEVGVYDFSFRFEDSEAIYVNVKSAVRGRKSSKDDVSKADKLIAFYEATQDLSLFIATVEIAFHVDPVRIELTECYVVPTAWLPDIYVNPSNNGNLQSARYKDLGSCVRRGRAEFVELLKEQLGKAQTKRSSKLL</sequence>
<name>A0A318QZP0_9PROT</name>
<evidence type="ECO:0000313" key="2">
    <source>
        <dbReference type="Proteomes" id="UP000247417"/>
    </source>
</evidence>
<evidence type="ECO:0008006" key="3">
    <source>
        <dbReference type="Google" id="ProtNLM"/>
    </source>
</evidence>
<accession>A0A318QZP0</accession>
<protein>
    <recommendedName>
        <fullName evidence="3">Restriction endonuclease</fullName>
    </recommendedName>
</protein>
<comment type="caution">
    <text evidence="1">The sequence shown here is derived from an EMBL/GenBank/DDBJ whole genome shotgun (WGS) entry which is preliminary data.</text>
</comment>